<keyword evidence="1" id="KW-0812">Transmembrane</keyword>
<keyword evidence="1" id="KW-0472">Membrane</keyword>
<organism evidence="2">
    <name type="scientific">freshwater metagenome</name>
    <dbReference type="NCBI Taxonomy" id="449393"/>
    <lineage>
        <taxon>unclassified sequences</taxon>
        <taxon>metagenomes</taxon>
        <taxon>ecological metagenomes</taxon>
    </lineage>
</organism>
<accession>A0A6J6FH67</accession>
<proteinExistence type="predicted"/>
<feature type="transmembrane region" description="Helical" evidence="1">
    <location>
        <begin position="117"/>
        <end position="135"/>
    </location>
</feature>
<feature type="transmembrane region" description="Helical" evidence="1">
    <location>
        <begin position="362"/>
        <end position="380"/>
    </location>
</feature>
<name>A0A6J6FH67_9ZZZZ</name>
<feature type="transmembrane region" description="Helical" evidence="1">
    <location>
        <begin position="173"/>
        <end position="198"/>
    </location>
</feature>
<feature type="transmembrane region" description="Helical" evidence="1">
    <location>
        <begin position="304"/>
        <end position="325"/>
    </location>
</feature>
<feature type="transmembrane region" description="Helical" evidence="1">
    <location>
        <begin position="331"/>
        <end position="350"/>
    </location>
</feature>
<protein>
    <submittedName>
        <fullName evidence="2">Unannotated protein</fullName>
    </submittedName>
</protein>
<feature type="transmembrane region" description="Helical" evidence="1">
    <location>
        <begin position="142"/>
        <end position="161"/>
    </location>
</feature>
<feature type="transmembrane region" description="Helical" evidence="1">
    <location>
        <begin position="58"/>
        <end position="78"/>
    </location>
</feature>
<feature type="transmembrane region" description="Helical" evidence="1">
    <location>
        <begin position="85"/>
        <end position="105"/>
    </location>
</feature>
<reference evidence="2" key="1">
    <citation type="submission" date="2020-05" db="EMBL/GenBank/DDBJ databases">
        <authorList>
            <person name="Chiriac C."/>
            <person name="Salcher M."/>
            <person name="Ghai R."/>
            <person name="Kavagutti S V."/>
        </authorList>
    </citation>
    <scope>NUCLEOTIDE SEQUENCE</scope>
</reference>
<dbReference type="AlphaFoldDB" id="A0A6J6FH67"/>
<feature type="transmembrane region" description="Helical" evidence="1">
    <location>
        <begin position="7"/>
        <end position="24"/>
    </location>
</feature>
<feature type="transmembrane region" description="Helical" evidence="1">
    <location>
        <begin position="210"/>
        <end position="228"/>
    </location>
</feature>
<dbReference type="EMBL" id="CAEZTS010000150">
    <property type="protein sequence ID" value="CAB4587950.1"/>
    <property type="molecule type" value="Genomic_DNA"/>
</dbReference>
<evidence type="ECO:0000256" key="1">
    <source>
        <dbReference type="SAM" id="Phobius"/>
    </source>
</evidence>
<sequence>MSRRLRWGLVLILGVVGYAIRGYLLGTKFGELNADEAFTGLQALEIAKGDLPIVYRGIGYTGIVDSYVFAPFTMLFGARVVPLKLLTSLWWIASSVVMFHVLRSIRRDSGCEHPDRWAWLGAAMLWLTPGAMMVVSIRAWEAYGLLLATTFASAFMVRRVVLKEANVRRDVLWAGALLGFAFYLHPMTLASVIPIALVPCWTLRRRFRDWWIPALGSAVFVNIPFLAWNVKNDWLSLSQPSPPMNSTWDRLSSFFTGLLPRAFGFMNMDGSWIWGAVSLAIYLLALALMVFGLTVLVRKVPGGIVFALPAALCWPILSLFNNMWFVEDGRYSSVGFPFLIVAMVVGLADITGRLHSRFTARSAFAVALAVWLGVLVLPWSKVNAGPRVEDPNDRIRVLVEILEDEGFRYAAGNYWLMNPIEYQSNQRIHVAVHGHPWGALFPWRPKLPWGVSFAQRQVEVLSQGPLDIAYVFLAGDERLEVLPLPVEQYERREVMGAVMYLPLVPE</sequence>
<evidence type="ECO:0000313" key="2">
    <source>
        <dbReference type="EMBL" id="CAB4587950.1"/>
    </source>
</evidence>
<feature type="transmembrane region" description="Helical" evidence="1">
    <location>
        <begin position="272"/>
        <end position="297"/>
    </location>
</feature>
<gene>
    <name evidence="2" type="ORF">UFOPK1722_01476</name>
</gene>
<keyword evidence="1" id="KW-1133">Transmembrane helix</keyword>